<sequence>MSIASRNTDPTSLYQHIDSGQPSPSMEDIANYNNNAFLSVVSEFEPLEPNFPGRPEETPPHFHVTEESVLKKLSALNPSKDTGPDGVPAWLLQENADLFSRPIADIMNKSFQESKLPQSWKDADIVPIPKQKPIHNVNKHLRRISLTPVLSKIAEDYIVEYIKPAVLAKVDEYQFGTVPKSSTTLALISMVHSWLSGTDGNGGTVHAVLFDFRKAFNLIDHRILVNKLSTYGLPNSLVSIIGS</sequence>
<feature type="domain" description="Reverse transcriptase" evidence="2">
    <location>
        <begin position="128"/>
        <end position="236"/>
    </location>
</feature>
<evidence type="ECO:0000256" key="1">
    <source>
        <dbReference type="SAM" id="MobiDB-lite"/>
    </source>
</evidence>
<reference evidence="3" key="1">
    <citation type="submission" date="2022-11" db="UniProtKB">
        <authorList>
            <consortium name="EnsemblMetazoa"/>
        </authorList>
    </citation>
    <scope>IDENTIFICATION</scope>
</reference>
<name>A0A913WSL9_EXADI</name>
<feature type="compositionally biased region" description="Polar residues" evidence="1">
    <location>
        <begin position="1"/>
        <end position="24"/>
    </location>
</feature>
<dbReference type="RefSeq" id="XP_020893485.1">
    <property type="nucleotide sequence ID" value="XM_021037826.1"/>
</dbReference>
<evidence type="ECO:0000259" key="2">
    <source>
        <dbReference type="Pfam" id="PF00078"/>
    </source>
</evidence>
<proteinExistence type="predicted"/>
<dbReference type="PANTHER" id="PTHR47510:SF3">
    <property type="entry name" value="ENDO_EXONUCLEASE_PHOSPHATASE DOMAIN-CONTAINING PROTEIN"/>
    <property type="match status" value="1"/>
</dbReference>
<dbReference type="AlphaFoldDB" id="A0A913WSL9"/>
<dbReference type="Proteomes" id="UP000887567">
    <property type="component" value="Unplaced"/>
</dbReference>
<dbReference type="InterPro" id="IPR000477">
    <property type="entry name" value="RT_dom"/>
</dbReference>
<dbReference type="EnsemblMetazoa" id="XM_021037826.1">
    <property type="protein sequence ID" value="XP_020893485.1"/>
    <property type="gene ID" value="LOC110232605"/>
</dbReference>
<dbReference type="Pfam" id="PF00078">
    <property type="entry name" value="RVT_1"/>
    <property type="match status" value="1"/>
</dbReference>
<evidence type="ECO:0000313" key="4">
    <source>
        <dbReference type="Proteomes" id="UP000887567"/>
    </source>
</evidence>
<evidence type="ECO:0000313" key="3">
    <source>
        <dbReference type="EnsemblMetazoa" id="XP_020893485.1"/>
    </source>
</evidence>
<dbReference type="OMA" id="NKFAAND"/>
<feature type="region of interest" description="Disordered" evidence="1">
    <location>
        <begin position="1"/>
        <end position="26"/>
    </location>
</feature>
<organism evidence="3 4">
    <name type="scientific">Exaiptasia diaphana</name>
    <name type="common">Tropical sea anemone</name>
    <name type="synonym">Aiptasia pulchella</name>
    <dbReference type="NCBI Taxonomy" id="2652724"/>
    <lineage>
        <taxon>Eukaryota</taxon>
        <taxon>Metazoa</taxon>
        <taxon>Cnidaria</taxon>
        <taxon>Anthozoa</taxon>
        <taxon>Hexacorallia</taxon>
        <taxon>Actiniaria</taxon>
        <taxon>Aiptasiidae</taxon>
        <taxon>Exaiptasia</taxon>
    </lineage>
</organism>
<protein>
    <recommendedName>
        <fullName evidence="2">Reverse transcriptase domain-containing protein</fullName>
    </recommendedName>
</protein>
<dbReference type="OrthoDB" id="5978128at2759"/>
<dbReference type="PANTHER" id="PTHR47510">
    <property type="entry name" value="REVERSE TRANSCRIPTASE DOMAIN-CONTAINING PROTEIN"/>
    <property type="match status" value="1"/>
</dbReference>
<dbReference type="KEGG" id="epa:110232605"/>
<dbReference type="GeneID" id="110232605"/>
<keyword evidence="4" id="KW-1185">Reference proteome</keyword>
<accession>A0A913WSL9</accession>